<dbReference type="AlphaFoldDB" id="A0A9W6W6Z6"/>
<organism evidence="2 3">
    <name type="scientific">Actinorhabdospora filicis</name>
    <dbReference type="NCBI Taxonomy" id="1785913"/>
    <lineage>
        <taxon>Bacteria</taxon>
        <taxon>Bacillati</taxon>
        <taxon>Actinomycetota</taxon>
        <taxon>Actinomycetes</taxon>
        <taxon>Micromonosporales</taxon>
        <taxon>Micromonosporaceae</taxon>
        <taxon>Actinorhabdospora</taxon>
    </lineage>
</organism>
<dbReference type="PANTHER" id="PTHR43441:SF10">
    <property type="entry name" value="ACETYLTRANSFERASE"/>
    <property type="match status" value="1"/>
</dbReference>
<dbReference type="PANTHER" id="PTHR43441">
    <property type="entry name" value="RIBOSOMAL-PROTEIN-SERINE ACETYLTRANSFERASE"/>
    <property type="match status" value="1"/>
</dbReference>
<dbReference type="SUPFAM" id="SSF55729">
    <property type="entry name" value="Acyl-CoA N-acyltransferases (Nat)"/>
    <property type="match status" value="1"/>
</dbReference>
<dbReference type="GO" id="GO:0005737">
    <property type="term" value="C:cytoplasm"/>
    <property type="evidence" value="ECO:0007669"/>
    <property type="project" value="TreeGrafter"/>
</dbReference>
<dbReference type="PROSITE" id="PS51186">
    <property type="entry name" value="GNAT"/>
    <property type="match status" value="1"/>
</dbReference>
<dbReference type="GO" id="GO:1990189">
    <property type="term" value="F:protein N-terminal-serine acetyltransferase activity"/>
    <property type="evidence" value="ECO:0007669"/>
    <property type="project" value="TreeGrafter"/>
</dbReference>
<dbReference type="Proteomes" id="UP001165079">
    <property type="component" value="Unassembled WGS sequence"/>
</dbReference>
<dbReference type="GO" id="GO:0008999">
    <property type="term" value="F:protein-N-terminal-alanine acetyltransferase activity"/>
    <property type="evidence" value="ECO:0007669"/>
    <property type="project" value="TreeGrafter"/>
</dbReference>
<protein>
    <submittedName>
        <fullName evidence="2">N-acetyltransferase</fullName>
    </submittedName>
</protein>
<evidence type="ECO:0000313" key="2">
    <source>
        <dbReference type="EMBL" id="GLZ82087.1"/>
    </source>
</evidence>
<dbReference type="InterPro" id="IPR051908">
    <property type="entry name" value="Ribosomal_N-acetyltransferase"/>
</dbReference>
<feature type="domain" description="N-acetyltransferase" evidence="1">
    <location>
        <begin position="26"/>
        <end position="191"/>
    </location>
</feature>
<dbReference type="InterPro" id="IPR000182">
    <property type="entry name" value="GNAT_dom"/>
</dbReference>
<comment type="caution">
    <text evidence="2">The sequence shown here is derived from an EMBL/GenBank/DDBJ whole genome shotgun (WGS) entry which is preliminary data.</text>
</comment>
<name>A0A9W6W6Z6_9ACTN</name>
<gene>
    <name evidence="2" type="ORF">Afil01_68940</name>
</gene>
<evidence type="ECO:0000259" key="1">
    <source>
        <dbReference type="PROSITE" id="PS51186"/>
    </source>
</evidence>
<dbReference type="Pfam" id="PF13302">
    <property type="entry name" value="Acetyltransf_3"/>
    <property type="match status" value="1"/>
</dbReference>
<dbReference type="Gene3D" id="3.40.630.30">
    <property type="match status" value="1"/>
</dbReference>
<sequence length="197" mass="22942">MGDTLRVTSHQYPPSTLDSLWVGRRVRLRAIEPQEWQRYRDFDHNSADQRNVDRVHPPRSVAGYERWANEQALRDQGDEFWLAIADVETDRPVGSISTSRVDHTAGVYWYGVGIFREDQRRGYASEAIRIVQRYMFGERRFQKCQAGVYGDNPASLGLHQSLGFVQEGRLRKAVYHDGRHQDLVIFGMTVDEFRNLR</sequence>
<keyword evidence="3" id="KW-1185">Reference proteome</keyword>
<evidence type="ECO:0000313" key="3">
    <source>
        <dbReference type="Proteomes" id="UP001165079"/>
    </source>
</evidence>
<reference evidence="2" key="1">
    <citation type="submission" date="2023-03" db="EMBL/GenBank/DDBJ databases">
        <title>Actinorhabdospora filicis NBRC 111898.</title>
        <authorList>
            <person name="Ichikawa N."/>
            <person name="Sato H."/>
            <person name="Tonouchi N."/>
        </authorList>
    </citation>
    <scope>NUCLEOTIDE SEQUENCE</scope>
    <source>
        <strain evidence="2">NBRC 111898</strain>
    </source>
</reference>
<dbReference type="EMBL" id="BSTX01000009">
    <property type="protein sequence ID" value="GLZ82087.1"/>
    <property type="molecule type" value="Genomic_DNA"/>
</dbReference>
<dbReference type="InterPro" id="IPR016181">
    <property type="entry name" value="Acyl_CoA_acyltransferase"/>
</dbReference>
<proteinExistence type="predicted"/>
<accession>A0A9W6W6Z6</accession>